<name>A0A4W5PI00_9TELE</name>
<evidence type="ECO:0000313" key="4">
    <source>
        <dbReference type="Proteomes" id="UP000314982"/>
    </source>
</evidence>
<evidence type="ECO:0000256" key="2">
    <source>
        <dbReference type="ARBA" id="ARBA00023002"/>
    </source>
</evidence>
<dbReference type="Ensembl" id="ENSHHUT00000066394.1">
    <property type="protein sequence ID" value="ENSHHUP00000064221.1"/>
    <property type="gene ID" value="ENSHHUG00000037908.1"/>
</dbReference>
<dbReference type="InterPro" id="IPR036291">
    <property type="entry name" value="NAD(P)-bd_dom_sf"/>
</dbReference>
<sequence>MHSIRNFFCGRWSCDVRLDGKTVIITGANTGIGKETARDLAKRGREHTHTVLCCYPCGNQIIDSHPKYYFS</sequence>
<reference evidence="3" key="3">
    <citation type="submission" date="2025-09" db="UniProtKB">
        <authorList>
            <consortium name="Ensembl"/>
        </authorList>
    </citation>
    <scope>IDENTIFICATION</scope>
</reference>
<accession>A0A4W5PI00</accession>
<dbReference type="Gene3D" id="3.40.50.720">
    <property type="entry name" value="NAD(P)-binding Rossmann-like Domain"/>
    <property type="match status" value="1"/>
</dbReference>
<dbReference type="PANTHER" id="PTHR43157">
    <property type="entry name" value="PHOSPHATIDYLINOSITOL-GLYCAN BIOSYNTHESIS CLASS F PROTEIN-RELATED"/>
    <property type="match status" value="1"/>
</dbReference>
<dbReference type="AlphaFoldDB" id="A0A4W5PI00"/>
<reference evidence="4" key="1">
    <citation type="submission" date="2018-06" db="EMBL/GenBank/DDBJ databases">
        <title>Genome assembly of Danube salmon.</title>
        <authorList>
            <person name="Macqueen D.J."/>
            <person name="Gundappa M.K."/>
        </authorList>
    </citation>
    <scope>NUCLEOTIDE SEQUENCE [LARGE SCALE GENOMIC DNA]</scope>
</reference>
<evidence type="ECO:0000256" key="1">
    <source>
        <dbReference type="ARBA" id="ARBA00006484"/>
    </source>
</evidence>
<dbReference type="STRING" id="62062.ENSHHUP00000064221"/>
<reference evidence="3" key="2">
    <citation type="submission" date="2025-08" db="UniProtKB">
        <authorList>
            <consortium name="Ensembl"/>
        </authorList>
    </citation>
    <scope>IDENTIFICATION</scope>
</reference>
<proteinExistence type="inferred from homology"/>
<keyword evidence="4" id="KW-1185">Reference proteome</keyword>
<dbReference type="GO" id="GO:0016491">
    <property type="term" value="F:oxidoreductase activity"/>
    <property type="evidence" value="ECO:0007669"/>
    <property type="project" value="UniProtKB-KW"/>
</dbReference>
<comment type="similarity">
    <text evidence="1">Belongs to the short-chain dehydrogenases/reductases (SDR) family.</text>
</comment>
<keyword evidence="2" id="KW-0560">Oxidoreductase</keyword>
<organism evidence="3 4">
    <name type="scientific">Hucho hucho</name>
    <name type="common">huchen</name>
    <dbReference type="NCBI Taxonomy" id="62062"/>
    <lineage>
        <taxon>Eukaryota</taxon>
        <taxon>Metazoa</taxon>
        <taxon>Chordata</taxon>
        <taxon>Craniata</taxon>
        <taxon>Vertebrata</taxon>
        <taxon>Euteleostomi</taxon>
        <taxon>Actinopterygii</taxon>
        <taxon>Neopterygii</taxon>
        <taxon>Teleostei</taxon>
        <taxon>Protacanthopterygii</taxon>
        <taxon>Salmoniformes</taxon>
        <taxon>Salmonidae</taxon>
        <taxon>Salmoninae</taxon>
        <taxon>Hucho</taxon>
    </lineage>
</organism>
<dbReference type="PANTHER" id="PTHR43157:SF27">
    <property type="entry name" value="RETINOL DEHYDROGENASE 12, LIKE"/>
    <property type="match status" value="1"/>
</dbReference>
<evidence type="ECO:0008006" key="5">
    <source>
        <dbReference type="Google" id="ProtNLM"/>
    </source>
</evidence>
<evidence type="ECO:0000313" key="3">
    <source>
        <dbReference type="Ensembl" id="ENSHHUP00000064221.1"/>
    </source>
</evidence>
<dbReference type="Proteomes" id="UP000314982">
    <property type="component" value="Unassembled WGS sequence"/>
</dbReference>
<protein>
    <recommendedName>
        <fullName evidence="5">Retinol dehydrogenase 12</fullName>
    </recommendedName>
</protein>
<dbReference type="SUPFAM" id="SSF51735">
    <property type="entry name" value="NAD(P)-binding Rossmann-fold domains"/>
    <property type="match status" value="1"/>
</dbReference>
<dbReference type="GeneTree" id="ENSGT00990000211245"/>